<keyword evidence="3" id="KW-1185">Reference proteome</keyword>
<gene>
    <name evidence="2" type="ORF">Dsi01nite_067760</name>
</gene>
<dbReference type="SUPFAM" id="SSF54001">
    <property type="entry name" value="Cysteine proteinases"/>
    <property type="match status" value="1"/>
</dbReference>
<dbReference type="RefSeq" id="WP_203850441.1">
    <property type="nucleotide sequence ID" value="NZ_BAAAVW010000023.1"/>
</dbReference>
<evidence type="ECO:0000313" key="2">
    <source>
        <dbReference type="EMBL" id="GIG48735.1"/>
    </source>
</evidence>
<sequence>MTGIDYTTPGPLTDLSAVPPAALTGVPADAEGIIRLAHTLIVHPSETSGLDLPEERFADNQLRHADRIVAAVLRLEDDPLHVPRPAPRRAVGTCRNFTVLACALLRWRGIPARARCGFGTYFQPGQGLDHWVVEHHRDGRWVRSEVQFVAATLVPHPEDLADGLFLTGGEAWAAWREGRIDAARFGVPGTENFGPAEIQGNAVRDLAALNKVEMLPWDEWGRMDAAYKGETGADYDELMDRIAKVAAGDDPADVTGLYSEPDLKVPEALLR</sequence>
<dbReference type="InterPro" id="IPR002931">
    <property type="entry name" value="Transglutaminase-like"/>
</dbReference>
<evidence type="ECO:0000259" key="1">
    <source>
        <dbReference type="Pfam" id="PF01841"/>
    </source>
</evidence>
<reference evidence="2" key="1">
    <citation type="submission" date="2021-01" db="EMBL/GenBank/DDBJ databases">
        <title>Whole genome shotgun sequence of Dactylosporangium siamense NBRC 106093.</title>
        <authorList>
            <person name="Komaki H."/>
            <person name="Tamura T."/>
        </authorList>
    </citation>
    <scope>NUCLEOTIDE SEQUENCE</scope>
    <source>
        <strain evidence="2">NBRC 106093</strain>
    </source>
</reference>
<proteinExistence type="predicted"/>
<dbReference type="Gene3D" id="3.10.620.30">
    <property type="match status" value="1"/>
</dbReference>
<organism evidence="2 3">
    <name type="scientific">Dactylosporangium siamense</name>
    <dbReference type="NCBI Taxonomy" id="685454"/>
    <lineage>
        <taxon>Bacteria</taxon>
        <taxon>Bacillati</taxon>
        <taxon>Actinomycetota</taxon>
        <taxon>Actinomycetes</taxon>
        <taxon>Micromonosporales</taxon>
        <taxon>Micromonosporaceae</taxon>
        <taxon>Dactylosporangium</taxon>
    </lineage>
</organism>
<accession>A0A919PPX1</accession>
<dbReference type="InterPro" id="IPR038765">
    <property type="entry name" value="Papain-like_cys_pep_sf"/>
</dbReference>
<protein>
    <recommendedName>
        <fullName evidence="1">Transglutaminase-like domain-containing protein</fullName>
    </recommendedName>
</protein>
<feature type="domain" description="Transglutaminase-like" evidence="1">
    <location>
        <begin position="89"/>
        <end position="143"/>
    </location>
</feature>
<comment type="caution">
    <text evidence="2">The sequence shown here is derived from an EMBL/GenBank/DDBJ whole genome shotgun (WGS) entry which is preliminary data.</text>
</comment>
<dbReference type="Proteomes" id="UP000660611">
    <property type="component" value="Unassembled WGS sequence"/>
</dbReference>
<evidence type="ECO:0000313" key="3">
    <source>
        <dbReference type="Proteomes" id="UP000660611"/>
    </source>
</evidence>
<dbReference type="Pfam" id="PF01841">
    <property type="entry name" value="Transglut_core"/>
    <property type="match status" value="1"/>
</dbReference>
<name>A0A919PPX1_9ACTN</name>
<dbReference type="EMBL" id="BONQ01000108">
    <property type="protein sequence ID" value="GIG48735.1"/>
    <property type="molecule type" value="Genomic_DNA"/>
</dbReference>
<dbReference type="AlphaFoldDB" id="A0A919PPX1"/>